<feature type="domain" description="Cytidylate kinase" evidence="9">
    <location>
        <begin position="7"/>
        <end position="219"/>
    </location>
</feature>
<evidence type="ECO:0000256" key="2">
    <source>
        <dbReference type="ARBA" id="ARBA00022679"/>
    </source>
</evidence>
<evidence type="ECO:0000256" key="1">
    <source>
        <dbReference type="ARBA" id="ARBA00009427"/>
    </source>
</evidence>
<dbReference type="AlphaFoldDB" id="F3Z350"/>
<comment type="subcellular location">
    <subcellularLocation>
        <location evidence="8">Cytoplasm</location>
    </subcellularLocation>
</comment>
<evidence type="ECO:0000313" key="10">
    <source>
        <dbReference type="EMBL" id="EGJ50294.1"/>
    </source>
</evidence>
<dbReference type="HOGENOM" id="CLU_079959_0_0_7"/>
<dbReference type="GO" id="GO:0036431">
    <property type="term" value="F:dCMP kinase activity"/>
    <property type="evidence" value="ECO:0007669"/>
    <property type="project" value="InterPro"/>
</dbReference>
<dbReference type="KEGG" id="daf:Desaf_1965"/>
<keyword evidence="5 8" id="KW-0067">ATP-binding</keyword>
<keyword evidence="11" id="KW-1185">Reference proteome</keyword>
<dbReference type="eggNOG" id="COG0283">
    <property type="taxonomic scope" value="Bacteria"/>
</dbReference>
<dbReference type="Gene3D" id="3.40.50.300">
    <property type="entry name" value="P-loop containing nucleotide triphosphate hydrolases"/>
    <property type="match status" value="1"/>
</dbReference>
<dbReference type="STRING" id="690850.Desaf_1965"/>
<proteinExistence type="inferred from homology"/>
<name>F3Z350_DESAF</name>
<evidence type="ECO:0000256" key="4">
    <source>
        <dbReference type="ARBA" id="ARBA00022777"/>
    </source>
</evidence>
<accession>F3Z350</accession>
<reference evidence="10 11" key="1">
    <citation type="journal article" date="2011" name="J. Bacteriol.">
        <title>Genome sequence of the mercury-methylating and pleomorphic Desulfovibrio africanus Strain Walvis Bay.</title>
        <authorList>
            <person name="Brown S.D."/>
            <person name="Wall J.D."/>
            <person name="Kucken A.M."/>
            <person name="Gilmour C.C."/>
            <person name="Podar M."/>
            <person name="Brandt C.C."/>
            <person name="Teshima H."/>
            <person name="Detter J.C."/>
            <person name="Han C.S."/>
            <person name="Land M.L."/>
            <person name="Lucas S."/>
            <person name="Han J."/>
            <person name="Pennacchio L."/>
            <person name="Nolan M."/>
            <person name="Pitluck S."/>
            <person name="Woyke T."/>
            <person name="Goodwin L."/>
            <person name="Palumbo A.V."/>
            <person name="Elias D.A."/>
        </authorList>
    </citation>
    <scope>NUCLEOTIDE SEQUENCE [LARGE SCALE GENOMIC DNA]</scope>
    <source>
        <strain evidence="10 11">Walvis Bay</strain>
    </source>
</reference>
<dbReference type="SUPFAM" id="SSF52540">
    <property type="entry name" value="P-loop containing nucleoside triphosphate hydrolases"/>
    <property type="match status" value="1"/>
</dbReference>
<evidence type="ECO:0000259" key="9">
    <source>
        <dbReference type="Pfam" id="PF02224"/>
    </source>
</evidence>
<dbReference type="InterPro" id="IPR011994">
    <property type="entry name" value="Cytidylate_kinase_dom"/>
</dbReference>
<dbReference type="InterPro" id="IPR027417">
    <property type="entry name" value="P-loop_NTPase"/>
</dbReference>
<keyword evidence="2 8" id="KW-0808">Transferase</keyword>
<dbReference type="GO" id="GO:0036430">
    <property type="term" value="F:CMP kinase activity"/>
    <property type="evidence" value="ECO:0007669"/>
    <property type="project" value="RHEA"/>
</dbReference>
<organism evidence="10 11">
    <name type="scientific">Desulfocurvibacter africanus subsp. africanus str. Walvis Bay</name>
    <dbReference type="NCBI Taxonomy" id="690850"/>
    <lineage>
        <taxon>Bacteria</taxon>
        <taxon>Pseudomonadati</taxon>
        <taxon>Thermodesulfobacteriota</taxon>
        <taxon>Desulfovibrionia</taxon>
        <taxon>Desulfovibrionales</taxon>
        <taxon>Desulfovibrionaceae</taxon>
        <taxon>Desulfocurvibacter</taxon>
    </lineage>
</organism>
<dbReference type="InterPro" id="IPR003136">
    <property type="entry name" value="Cytidylate_kin"/>
</dbReference>
<dbReference type="NCBIfam" id="TIGR00017">
    <property type="entry name" value="cmk"/>
    <property type="match status" value="1"/>
</dbReference>
<evidence type="ECO:0000256" key="5">
    <source>
        <dbReference type="ARBA" id="ARBA00022840"/>
    </source>
</evidence>
<keyword evidence="3 8" id="KW-0547">Nucleotide-binding</keyword>
<dbReference type="EC" id="2.7.4.25" evidence="8"/>
<dbReference type="CDD" id="cd02020">
    <property type="entry name" value="CMPK"/>
    <property type="match status" value="1"/>
</dbReference>
<evidence type="ECO:0000256" key="7">
    <source>
        <dbReference type="ARBA" id="ARBA00048478"/>
    </source>
</evidence>
<protein>
    <recommendedName>
        <fullName evidence="8">Cytidylate kinase</fullName>
        <shortName evidence="8">CK</shortName>
        <ecNumber evidence="8">2.7.4.25</ecNumber>
    </recommendedName>
    <alternativeName>
        <fullName evidence="8">Cytidine monophosphate kinase</fullName>
        <shortName evidence="8">CMP kinase</shortName>
    </alternativeName>
</protein>
<evidence type="ECO:0000256" key="6">
    <source>
        <dbReference type="ARBA" id="ARBA00047615"/>
    </source>
</evidence>
<keyword evidence="4 8" id="KW-0418">Kinase</keyword>
<comment type="catalytic activity">
    <reaction evidence="7 8">
        <text>CMP + ATP = CDP + ADP</text>
        <dbReference type="Rhea" id="RHEA:11600"/>
        <dbReference type="ChEBI" id="CHEBI:30616"/>
        <dbReference type="ChEBI" id="CHEBI:58069"/>
        <dbReference type="ChEBI" id="CHEBI:60377"/>
        <dbReference type="ChEBI" id="CHEBI:456216"/>
        <dbReference type="EC" id="2.7.4.25"/>
    </reaction>
</comment>
<feature type="binding site" evidence="8">
    <location>
        <begin position="11"/>
        <end position="19"/>
    </location>
    <ligand>
        <name>ATP</name>
        <dbReference type="ChEBI" id="CHEBI:30616"/>
    </ligand>
</feature>
<dbReference type="HAMAP" id="MF_00238">
    <property type="entry name" value="Cytidyl_kinase_type1"/>
    <property type="match status" value="1"/>
</dbReference>
<comment type="catalytic activity">
    <reaction evidence="6 8">
        <text>dCMP + ATP = dCDP + ADP</text>
        <dbReference type="Rhea" id="RHEA:25094"/>
        <dbReference type="ChEBI" id="CHEBI:30616"/>
        <dbReference type="ChEBI" id="CHEBI:57566"/>
        <dbReference type="ChEBI" id="CHEBI:58593"/>
        <dbReference type="ChEBI" id="CHEBI:456216"/>
        <dbReference type="EC" id="2.7.4.25"/>
    </reaction>
</comment>
<evidence type="ECO:0000256" key="3">
    <source>
        <dbReference type="ARBA" id="ARBA00022741"/>
    </source>
</evidence>
<sequence length="221" mass="23966">MSERLVVTLDGPAGVGKTTLAKRLAEALGVAYLDTGAMFRAVAWKLGEGAWDWPEDRLSKVLSAMRFSLVGQGGDSRIALDGEPVGEEIRSETVARWASNVARLPVVRQALKQAQQDIGRGTSLVVEGRDMGTVVFLDAPCKFFLDATPEVRAERRMLQLRQSGQPADFDEILGQIKARDDQDRNRAVAPLKPAADAVIVDTSSLDVEGVFQKILAHIRGA</sequence>
<gene>
    <name evidence="8" type="primary">cmk</name>
    <name evidence="10" type="ORF">Desaf_1965</name>
</gene>
<evidence type="ECO:0000256" key="8">
    <source>
        <dbReference type="HAMAP-Rule" id="MF_00238"/>
    </source>
</evidence>
<keyword evidence="8" id="KW-0963">Cytoplasm</keyword>
<comment type="similarity">
    <text evidence="1 8">Belongs to the cytidylate kinase family. Type 1 subfamily.</text>
</comment>
<dbReference type="Pfam" id="PF02224">
    <property type="entry name" value="Cytidylate_kin"/>
    <property type="match status" value="1"/>
</dbReference>
<evidence type="ECO:0000313" key="11">
    <source>
        <dbReference type="Proteomes" id="UP000007844"/>
    </source>
</evidence>
<dbReference type="EMBL" id="CP003221">
    <property type="protein sequence ID" value="EGJ50294.1"/>
    <property type="molecule type" value="Genomic_DNA"/>
</dbReference>
<dbReference type="GO" id="GO:0006220">
    <property type="term" value="P:pyrimidine nucleotide metabolic process"/>
    <property type="evidence" value="ECO:0007669"/>
    <property type="project" value="UniProtKB-UniRule"/>
</dbReference>
<dbReference type="Proteomes" id="UP000007844">
    <property type="component" value="Chromosome"/>
</dbReference>
<dbReference type="GO" id="GO:0005524">
    <property type="term" value="F:ATP binding"/>
    <property type="evidence" value="ECO:0007669"/>
    <property type="project" value="UniProtKB-UniRule"/>
</dbReference>
<dbReference type="RefSeq" id="WP_014260045.1">
    <property type="nucleotide sequence ID" value="NC_016629.1"/>
</dbReference>
<dbReference type="GO" id="GO:0005737">
    <property type="term" value="C:cytoplasm"/>
    <property type="evidence" value="ECO:0007669"/>
    <property type="project" value="UniProtKB-SubCell"/>
</dbReference>